<dbReference type="RefSeq" id="XP_033170650.1">
    <property type="nucleotide sequence ID" value="XM_033314759.1"/>
</dbReference>
<evidence type="ECO:0000256" key="3">
    <source>
        <dbReference type="SAM" id="MobiDB-lite"/>
    </source>
</evidence>
<evidence type="ECO:0000259" key="5">
    <source>
        <dbReference type="PROSITE" id="PS50240"/>
    </source>
</evidence>
<evidence type="ECO:0000256" key="2">
    <source>
        <dbReference type="ARBA" id="ARBA00023157"/>
    </source>
</evidence>
<evidence type="ECO:0000256" key="4">
    <source>
        <dbReference type="SAM" id="SignalP"/>
    </source>
</evidence>
<evidence type="ECO:0000256" key="1">
    <source>
        <dbReference type="ARBA" id="ARBA00022729"/>
    </source>
</evidence>
<feature type="compositionally biased region" description="Low complexity" evidence="3">
    <location>
        <begin position="98"/>
        <end position="127"/>
    </location>
</feature>
<organism evidence="6 7">
    <name type="scientific">Drosophila mauritiana</name>
    <name type="common">Fruit fly</name>
    <dbReference type="NCBI Taxonomy" id="7226"/>
    <lineage>
        <taxon>Eukaryota</taxon>
        <taxon>Metazoa</taxon>
        <taxon>Ecdysozoa</taxon>
        <taxon>Arthropoda</taxon>
        <taxon>Hexapoda</taxon>
        <taxon>Insecta</taxon>
        <taxon>Pterygota</taxon>
        <taxon>Neoptera</taxon>
        <taxon>Endopterygota</taxon>
        <taxon>Diptera</taxon>
        <taxon>Brachycera</taxon>
        <taxon>Muscomorpha</taxon>
        <taxon>Ephydroidea</taxon>
        <taxon>Drosophilidae</taxon>
        <taxon>Drosophila</taxon>
        <taxon>Sophophora</taxon>
    </lineage>
</organism>
<feature type="region of interest" description="Disordered" evidence="3">
    <location>
        <begin position="91"/>
        <end position="132"/>
    </location>
</feature>
<dbReference type="InterPro" id="IPR022700">
    <property type="entry name" value="CLIP"/>
</dbReference>
<dbReference type="InterPro" id="IPR043504">
    <property type="entry name" value="Peptidase_S1_PA_chymotrypsin"/>
</dbReference>
<feature type="signal peptide" evidence="4">
    <location>
        <begin position="1"/>
        <end position="25"/>
    </location>
</feature>
<dbReference type="Gene3D" id="2.40.10.10">
    <property type="entry name" value="Trypsin-like serine proteases"/>
    <property type="match status" value="1"/>
</dbReference>
<dbReference type="Proteomes" id="UP000515162">
    <property type="component" value="Chromosome X"/>
</dbReference>
<evidence type="ECO:0000313" key="6">
    <source>
        <dbReference type="Proteomes" id="UP000515162"/>
    </source>
</evidence>
<gene>
    <name evidence="7" type="primary">LOC117147751</name>
</gene>
<keyword evidence="6" id="KW-1185">Reference proteome</keyword>
<evidence type="ECO:0000313" key="7">
    <source>
        <dbReference type="RefSeq" id="XP_033170650.1"/>
    </source>
</evidence>
<feature type="domain" description="Peptidase S1" evidence="5">
    <location>
        <begin position="234"/>
        <end position="496"/>
    </location>
</feature>
<name>A0A6P8KLS1_DROMA</name>
<dbReference type="InterPro" id="IPR051333">
    <property type="entry name" value="CLIP_Serine_Protease"/>
</dbReference>
<dbReference type="InterPro" id="IPR009003">
    <property type="entry name" value="Peptidase_S1_PA"/>
</dbReference>
<protein>
    <submittedName>
        <fullName evidence="7">Uncharacterized protein LOC117147751</fullName>
    </submittedName>
</protein>
<dbReference type="GeneID" id="117147751"/>
<dbReference type="PANTHER" id="PTHR24260">
    <property type="match status" value="1"/>
</dbReference>
<proteinExistence type="predicted"/>
<sequence>MLRRGPTGFISALIFASLCLGFCRGYFSLEVGDPCPTVNYRSRCQALEDCETLLSHLKTGRLTLKAVMNCGFTTRSEKICCPVEDAQSEERLDPTAATSTTTTTTSTTTTTTSTTSTTTSTSTTTTTPAPEPWLSIFKTDREYVQRSLGPTHRPTRESITFRDTSDGADCTAPLYEGQCRAVSACPSVEPLLSQGRLRDEDFTTCREGTHEEIICCPLNLPLQPRVHTGLRLGIQGDSSEGNAAEDPLELAAIARADRLLPHYRHLASLAHPNAAFDGHLHHCAALVLTPQLLVSAAGCERPSHAVFGVADLRDVDADEDYLADIVRLVQFQKDLSLIRLQDPLRLGSQTSANVSVAPICTQFELTRLQRSGSLVAVGWGKGEDTDCPLFEMPMRLRPTWACGDLPNYGGVQDLGSSHLCVEPMDGERELQRFSNSSTCAACPASVGSVLHLVRPGGGRCVIGVATPTGAECEARTMYFTGLLSPPFRRFVEQEQK</sequence>
<feature type="chain" id="PRO_5028318796" evidence="4">
    <location>
        <begin position="26"/>
        <end position="496"/>
    </location>
</feature>
<dbReference type="InterPro" id="IPR001254">
    <property type="entry name" value="Trypsin_dom"/>
</dbReference>
<dbReference type="SMART" id="SM00680">
    <property type="entry name" value="CLIP"/>
    <property type="match status" value="2"/>
</dbReference>
<keyword evidence="2" id="KW-1015">Disulfide bond</keyword>
<dbReference type="PROSITE" id="PS50240">
    <property type="entry name" value="TRYPSIN_DOM"/>
    <property type="match status" value="1"/>
</dbReference>
<reference evidence="7" key="1">
    <citation type="submission" date="2025-08" db="UniProtKB">
        <authorList>
            <consortium name="RefSeq"/>
        </authorList>
    </citation>
    <scope>IDENTIFICATION</scope>
    <source>
        <strain evidence="7">Mau12</strain>
        <tissue evidence="7">Whole Body</tissue>
    </source>
</reference>
<dbReference type="GO" id="GO:0004252">
    <property type="term" value="F:serine-type endopeptidase activity"/>
    <property type="evidence" value="ECO:0007669"/>
    <property type="project" value="InterPro"/>
</dbReference>
<dbReference type="PANTHER" id="PTHR24260:SF136">
    <property type="entry name" value="GH08193P-RELATED"/>
    <property type="match status" value="1"/>
</dbReference>
<keyword evidence="1 4" id="KW-0732">Signal</keyword>
<dbReference type="SUPFAM" id="SSF50494">
    <property type="entry name" value="Trypsin-like serine proteases"/>
    <property type="match status" value="1"/>
</dbReference>
<dbReference type="GO" id="GO:0006508">
    <property type="term" value="P:proteolysis"/>
    <property type="evidence" value="ECO:0007669"/>
    <property type="project" value="InterPro"/>
</dbReference>
<accession>A0A6P8KLS1</accession>
<dbReference type="AlphaFoldDB" id="A0A6P8KLS1"/>